<dbReference type="InterPro" id="IPR013424">
    <property type="entry name" value="Ice-binding_C"/>
</dbReference>
<feature type="chain" id="PRO_5002429707" description="Ice-binding protein C-terminal domain-containing protein" evidence="1">
    <location>
        <begin position="24"/>
        <end position="564"/>
    </location>
</feature>
<evidence type="ECO:0000256" key="1">
    <source>
        <dbReference type="SAM" id="SignalP"/>
    </source>
</evidence>
<comment type="caution">
    <text evidence="3">The sequence shown here is derived from an EMBL/GenBank/DDBJ whole genome shotgun (WGS) entry which is preliminary data.</text>
</comment>
<accession>A0A0E9MSR1</accession>
<reference evidence="3 4" key="1">
    <citation type="submission" date="2015-04" db="EMBL/GenBank/DDBJ databases">
        <title>Whole genome shotgun sequence of Sphingomonas changbaiensis NBRC 104936.</title>
        <authorList>
            <person name="Katano-Makiyama Y."/>
            <person name="Hosoyama A."/>
            <person name="Hashimoto M."/>
            <person name="Noguchi M."/>
            <person name="Tsuchikane K."/>
            <person name="Ohji S."/>
            <person name="Yamazoe A."/>
            <person name="Ichikawa N."/>
            <person name="Kimura A."/>
            <person name="Fujita N."/>
        </authorList>
    </citation>
    <scope>NUCLEOTIDE SEQUENCE [LARGE SCALE GENOMIC DNA]</scope>
    <source>
        <strain evidence="3 4">NBRC 104936</strain>
    </source>
</reference>
<dbReference type="Pfam" id="PF07589">
    <property type="entry name" value="PEP-CTERM"/>
    <property type="match status" value="1"/>
</dbReference>
<evidence type="ECO:0000313" key="4">
    <source>
        <dbReference type="Proteomes" id="UP000033202"/>
    </source>
</evidence>
<feature type="domain" description="Ice-binding protein C-terminal" evidence="2">
    <location>
        <begin position="532"/>
        <end position="555"/>
    </location>
</feature>
<dbReference type="EMBL" id="BBWU01000045">
    <property type="protein sequence ID" value="GAO40170.1"/>
    <property type="molecule type" value="Genomic_DNA"/>
</dbReference>
<evidence type="ECO:0000313" key="3">
    <source>
        <dbReference type="EMBL" id="GAO40170.1"/>
    </source>
</evidence>
<dbReference type="AlphaFoldDB" id="A0A0E9MSR1"/>
<sequence>MTIRSAALAASALLLCSAASVSAQTLKPWYQELEDDAGTFIDSNLNSGTAAGPTFSPGAPVLLSFEGLSDYDVRQFGVGLIPPDTMGAVGPTQFVELINGGFAVYDKATGTKVQSMLDSNFWITKAGGQATGGDPRIRFNAQMGRWIATGFGANGKDIQIGVSDTADATGSWKSTVFEGYSQAGLFRPVADYPTLGFDNNAVYIGTNNFAASTAAGPQTFRGTTLNVIPLADVFAATGPDATNRVKFQNFFNTAGQPDSFAGFAIQGVSKNDGSSTGHIFTVSATDYGVQRYDILNAGTGADTRSAITDLATGSYTGLCGGNICPAHQPSGLRNIDALDDRVSSSVYEVNGKIYGLQEVMKAGTDLDQIRYYVIDSATNAILDQGEITGGGFDYFQGSLAVNSQGQVVISYNRSGGPAKGSDGKVSVMARTFKTTATGHLQQMGNELLIKQSLTDRYLNGNPEASGVPAGRQRWGDYSQVTLDPTDPDKFWLIGQFAREANTPANGHPGGSGFSRWGTWIAEVSFLNAALAPVPEPATWAMMIAGFGMVGFAMRRSQKARVSFV</sequence>
<dbReference type="Proteomes" id="UP000033202">
    <property type="component" value="Unassembled WGS sequence"/>
</dbReference>
<gene>
    <name evidence="3" type="ORF">SCH01S_45_00130</name>
</gene>
<feature type="signal peptide" evidence="1">
    <location>
        <begin position="1"/>
        <end position="23"/>
    </location>
</feature>
<keyword evidence="1" id="KW-0732">Signal</keyword>
<protein>
    <recommendedName>
        <fullName evidence="2">Ice-binding protein C-terminal domain-containing protein</fullName>
    </recommendedName>
</protein>
<organism evidence="3 4">
    <name type="scientific">Sphingomonas changbaiensis NBRC 104936</name>
    <dbReference type="NCBI Taxonomy" id="1219043"/>
    <lineage>
        <taxon>Bacteria</taxon>
        <taxon>Pseudomonadati</taxon>
        <taxon>Pseudomonadota</taxon>
        <taxon>Alphaproteobacteria</taxon>
        <taxon>Sphingomonadales</taxon>
        <taxon>Sphingomonadaceae</taxon>
        <taxon>Sphingomonas</taxon>
    </lineage>
</organism>
<proteinExistence type="predicted"/>
<keyword evidence="4" id="KW-1185">Reference proteome</keyword>
<dbReference type="NCBIfam" id="NF035944">
    <property type="entry name" value="PEPxxWA-CTERM"/>
    <property type="match status" value="1"/>
</dbReference>
<name>A0A0E9MSR1_9SPHN</name>
<dbReference type="STRING" id="1219043.SCH01S_45_00130"/>
<evidence type="ECO:0000259" key="2">
    <source>
        <dbReference type="Pfam" id="PF07589"/>
    </source>
</evidence>
<dbReference type="NCBIfam" id="TIGR02595">
    <property type="entry name" value="PEP_CTERM"/>
    <property type="match status" value="1"/>
</dbReference>